<feature type="domain" description="Erythromycin biosynthesis protein CIII-like C-terminal" evidence="3">
    <location>
        <begin position="275"/>
        <end position="383"/>
    </location>
</feature>
<dbReference type="InterPro" id="IPR002213">
    <property type="entry name" value="UDP_glucos_trans"/>
</dbReference>
<keyword evidence="5" id="KW-1185">Reference proteome</keyword>
<gene>
    <name evidence="4" type="ORF">MCNS_26180</name>
</gene>
<dbReference type="PANTHER" id="PTHR48050:SF13">
    <property type="entry name" value="STEROL 3-BETA-GLUCOSYLTRANSFERASE UGT80A2"/>
    <property type="match status" value="1"/>
</dbReference>
<keyword evidence="4" id="KW-0808">Transferase</keyword>
<evidence type="ECO:0000313" key="4">
    <source>
        <dbReference type="EMBL" id="BBZ39555.1"/>
    </source>
</evidence>
<reference evidence="4 5" key="1">
    <citation type="journal article" date="2019" name="Emerg. Microbes Infect.">
        <title>Comprehensive subspecies identification of 175 nontuberculous mycobacteria species based on 7547 genomic profiles.</title>
        <authorList>
            <person name="Matsumoto Y."/>
            <person name="Kinjo T."/>
            <person name="Motooka D."/>
            <person name="Nabeya D."/>
            <person name="Jung N."/>
            <person name="Uechi K."/>
            <person name="Horii T."/>
            <person name="Iida T."/>
            <person name="Fujita J."/>
            <person name="Nakamura S."/>
        </authorList>
    </citation>
    <scope>NUCLEOTIDE SEQUENCE [LARGE SCALE GENOMIC DNA]</scope>
    <source>
        <strain evidence="4 5">JCM 14738</strain>
    </source>
</reference>
<sequence>MGPIEDRLKIVLASYGSRGDVEPCAAVGRELRRRGHDVCMAVPPNMLGFVESAGLAAVSYGPDSREQLNPAADFVRDFATKIRNPIDMFSEVVERVGRVKAAKTATLKSLADGADLLVAGFNERGPAANIAEYYGIPLVVVHFFPERVWSSDGLYAAVAKDTDDAQRRALGLPQLPGPWALPVLQIQAYDELCLPAPTAQWVEPNERQPFVGALTLELPTGADDDVVSWVAAGTAPIYFGFGSTPVERFADTVAMIRAACLQLGERALICSGPNDFAAVPDLEHVRIVRSVDHAAIFPMCRAAVHHGGAGTTAAALRAGIPMLILWLWLDQPVWAAGVTELKAGAAQQFTAVTPQSLVADLRLILTAQYADQAKEIAARMTTPAESVSSAADLLEEAARSPRPGG</sequence>
<feature type="region of interest" description="Disordered" evidence="1">
    <location>
        <begin position="382"/>
        <end position="405"/>
    </location>
</feature>
<protein>
    <submittedName>
        <fullName evidence="4">Putative glycosyltransferase</fullName>
    </submittedName>
</protein>
<proteinExistence type="predicted"/>
<dbReference type="FunFam" id="3.40.50.2000:FF:000009">
    <property type="entry name" value="Sterol 3-beta-glucosyltransferase UGT80A2"/>
    <property type="match status" value="1"/>
</dbReference>
<evidence type="ECO:0000259" key="2">
    <source>
        <dbReference type="Pfam" id="PF03033"/>
    </source>
</evidence>
<dbReference type="CDD" id="cd03784">
    <property type="entry name" value="GT1_Gtf-like"/>
    <property type="match status" value="1"/>
</dbReference>
<dbReference type="Gene3D" id="3.40.50.2000">
    <property type="entry name" value="Glycogen Phosphorylase B"/>
    <property type="match status" value="2"/>
</dbReference>
<dbReference type="Proteomes" id="UP000467385">
    <property type="component" value="Chromosome"/>
</dbReference>
<dbReference type="InterPro" id="IPR004276">
    <property type="entry name" value="GlycoTrans_28_N"/>
</dbReference>
<dbReference type="InterPro" id="IPR050426">
    <property type="entry name" value="Glycosyltransferase_28"/>
</dbReference>
<evidence type="ECO:0000313" key="5">
    <source>
        <dbReference type="Proteomes" id="UP000467385"/>
    </source>
</evidence>
<dbReference type="GO" id="GO:0033072">
    <property type="term" value="P:vancomycin biosynthetic process"/>
    <property type="evidence" value="ECO:0007669"/>
    <property type="project" value="UniProtKB-ARBA"/>
</dbReference>
<feature type="domain" description="Glycosyltransferase family 28 N-terminal" evidence="2">
    <location>
        <begin position="10"/>
        <end position="73"/>
    </location>
</feature>
<dbReference type="GO" id="GO:0008194">
    <property type="term" value="F:UDP-glycosyltransferase activity"/>
    <property type="evidence" value="ECO:0007669"/>
    <property type="project" value="InterPro"/>
</dbReference>
<dbReference type="SUPFAM" id="SSF53756">
    <property type="entry name" value="UDP-Glycosyltransferase/glycogen phosphorylase"/>
    <property type="match status" value="1"/>
</dbReference>
<organism evidence="4 5">
    <name type="scientific">Mycobacterium conspicuum</name>
    <dbReference type="NCBI Taxonomy" id="44010"/>
    <lineage>
        <taxon>Bacteria</taxon>
        <taxon>Bacillati</taxon>
        <taxon>Actinomycetota</taxon>
        <taxon>Actinomycetes</taxon>
        <taxon>Mycobacteriales</taxon>
        <taxon>Mycobacteriaceae</taxon>
        <taxon>Mycobacterium</taxon>
    </lineage>
</organism>
<dbReference type="Pfam" id="PF06722">
    <property type="entry name" value="EryCIII-like_C"/>
    <property type="match status" value="1"/>
</dbReference>
<dbReference type="AlphaFoldDB" id="A0A7I7YCU3"/>
<dbReference type="Pfam" id="PF03033">
    <property type="entry name" value="Glyco_transf_28"/>
    <property type="match status" value="1"/>
</dbReference>
<accession>A0A7I7YCU3</accession>
<dbReference type="GO" id="GO:0016758">
    <property type="term" value="F:hexosyltransferase activity"/>
    <property type="evidence" value="ECO:0007669"/>
    <property type="project" value="InterPro"/>
</dbReference>
<dbReference type="InterPro" id="IPR010610">
    <property type="entry name" value="EryCIII-like_C"/>
</dbReference>
<evidence type="ECO:0000259" key="3">
    <source>
        <dbReference type="Pfam" id="PF06722"/>
    </source>
</evidence>
<dbReference type="EMBL" id="AP022613">
    <property type="protein sequence ID" value="BBZ39555.1"/>
    <property type="molecule type" value="Genomic_DNA"/>
</dbReference>
<name>A0A7I7YCU3_9MYCO</name>
<evidence type="ECO:0000256" key="1">
    <source>
        <dbReference type="SAM" id="MobiDB-lite"/>
    </source>
</evidence>
<dbReference type="GO" id="GO:0005975">
    <property type="term" value="P:carbohydrate metabolic process"/>
    <property type="evidence" value="ECO:0007669"/>
    <property type="project" value="InterPro"/>
</dbReference>
<dbReference type="PANTHER" id="PTHR48050">
    <property type="entry name" value="STEROL 3-BETA-GLUCOSYLTRANSFERASE"/>
    <property type="match status" value="1"/>
</dbReference>